<reference evidence="3" key="1">
    <citation type="submission" date="2018-05" db="EMBL/GenBank/DDBJ databases">
        <authorList>
            <person name="Nie L."/>
        </authorList>
    </citation>
    <scope>NUCLEOTIDE SEQUENCE [LARGE SCALE GENOMIC DNA]</scope>
    <source>
        <strain evidence="3">NL</strain>
    </source>
</reference>
<organism evidence="2 3">
    <name type="scientific">Hymenobacter edaphi</name>
    <dbReference type="NCBI Taxonomy" id="2211146"/>
    <lineage>
        <taxon>Bacteria</taxon>
        <taxon>Pseudomonadati</taxon>
        <taxon>Bacteroidota</taxon>
        <taxon>Cytophagia</taxon>
        <taxon>Cytophagales</taxon>
        <taxon>Hymenobacteraceae</taxon>
        <taxon>Hymenobacter</taxon>
    </lineage>
</organism>
<sequence length="218" mass="23792">MSNLIQFVANYDDLSTDKGFQFKFHCDKCRNGHMSRFQPNAVGIAGELMRAAGSLFGGYFSDAGSAAYHVQRAVGGKAHDDALEKAVQEGKTYFKQCTRCGHWVCPDVCWNHQAGLCEDCAPDEQEELAAQQRLAARDQIYTKTREQDYTQGLDFLNKGGLQQCPSCQTKLAAGQKFCPSCGTANPGAQAQAKDRFCGNCGAGMKPEQKFCAECGSKQ</sequence>
<dbReference type="OrthoDB" id="9788304at2"/>
<proteinExistence type="predicted"/>
<dbReference type="InterPro" id="IPR025874">
    <property type="entry name" value="DZR"/>
</dbReference>
<name>A0A328BT90_9BACT</name>
<dbReference type="Pfam" id="PF12773">
    <property type="entry name" value="DZR"/>
    <property type="match status" value="1"/>
</dbReference>
<comment type="caution">
    <text evidence="2">The sequence shown here is derived from an EMBL/GenBank/DDBJ whole genome shotgun (WGS) entry which is preliminary data.</text>
</comment>
<accession>A0A328BT90</accession>
<dbReference type="AlphaFoldDB" id="A0A328BT90"/>
<evidence type="ECO:0000259" key="1">
    <source>
        <dbReference type="Pfam" id="PF12773"/>
    </source>
</evidence>
<dbReference type="EMBL" id="QHKM01000001">
    <property type="protein sequence ID" value="RAK70502.1"/>
    <property type="molecule type" value="Genomic_DNA"/>
</dbReference>
<feature type="domain" description="DZANK-type" evidence="1">
    <location>
        <begin position="164"/>
        <end position="215"/>
    </location>
</feature>
<dbReference type="RefSeq" id="WP_111477252.1">
    <property type="nucleotide sequence ID" value="NZ_QHKM01000001.1"/>
</dbReference>
<dbReference type="Proteomes" id="UP000248553">
    <property type="component" value="Unassembled WGS sequence"/>
</dbReference>
<protein>
    <submittedName>
        <fullName evidence="2">Zinc ribbon domain-containing protein</fullName>
    </submittedName>
</protein>
<evidence type="ECO:0000313" key="3">
    <source>
        <dbReference type="Proteomes" id="UP000248553"/>
    </source>
</evidence>
<keyword evidence="3" id="KW-1185">Reference proteome</keyword>
<evidence type="ECO:0000313" key="2">
    <source>
        <dbReference type="EMBL" id="RAK70502.1"/>
    </source>
</evidence>
<gene>
    <name evidence="2" type="ORF">DLM85_06620</name>
</gene>